<dbReference type="GO" id="GO:0009252">
    <property type="term" value="P:peptidoglycan biosynthetic process"/>
    <property type="evidence" value="ECO:0007669"/>
    <property type="project" value="UniProtKB-UniRule"/>
</dbReference>
<sequence length="245" mass="25748">MSIHIIELYPETLSLNGDVGNRTALAHRARLAGLDVIESSYRVADDVPGDDVDIILIGSGTSSAVHQIAPDLDRIASWLRERVADGAVLVAAGAGFSLMTRSVRYATDDTITGVGVFAADTDASAPRIITEGFAVETALGLVVGTENHTTVVTRDAGQDPFGSVRYGTGNGDGTEGAVVANAIGTHCHGPLLPMNPAVTDDLLRRVAERAGLIYETTAAHRDLDEVTRQTRAILLSKSGITDTWS</sequence>
<evidence type="ECO:0000256" key="1">
    <source>
        <dbReference type="ARBA" id="ARBA00022962"/>
    </source>
</evidence>
<keyword evidence="2" id="KW-0378">Hydrolase</keyword>
<proteinExistence type="inferred from homology"/>
<dbReference type="Proteomes" id="UP000196778">
    <property type="component" value="Unassembled WGS sequence"/>
</dbReference>
<dbReference type="OrthoDB" id="9782045at2"/>
<dbReference type="InterPro" id="IPR011698">
    <property type="entry name" value="GATase_3"/>
</dbReference>
<dbReference type="RefSeq" id="WP_087138332.1">
    <property type="nucleotide sequence ID" value="NZ_FUKR01000066.1"/>
</dbReference>
<keyword evidence="1 2" id="KW-0315">Glutamine amidotransferase</keyword>
<keyword evidence="2" id="KW-0436">Ligase</keyword>
<dbReference type="EMBL" id="FUKR01000066">
    <property type="protein sequence ID" value="SJN39821.1"/>
    <property type="molecule type" value="Genomic_DNA"/>
</dbReference>
<accession>A0A1R4K5T8</accession>
<evidence type="ECO:0000259" key="3">
    <source>
        <dbReference type="Pfam" id="PF07685"/>
    </source>
</evidence>
<organism evidence="4 5">
    <name type="scientific">Mycetocola reblochoni REB411</name>
    <dbReference type="NCBI Taxonomy" id="1255698"/>
    <lineage>
        <taxon>Bacteria</taxon>
        <taxon>Bacillati</taxon>
        <taxon>Actinomycetota</taxon>
        <taxon>Actinomycetes</taxon>
        <taxon>Micrococcales</taxon>
        <taxon>Microbacteriaceae</taxon>
        <taxon>Mycetocola</taxon>
    </lineage>
</organism>
<dbReference type="UniPathway" id="UPA00219"/>
<dbReference type="GO" id="GO:0016740">
    <property type="term" value="F:transferase activity"/>
    <property type="evidence" value="ECO:0007669"/>
    <property type="project" value="UniProtKB-KW"/>
</dbReference>
<dbReference type="GO" id="GO:0071555">
    <property type="term" value="P:cell wall organization"/>
    <property type="evidence" value="ECO:0007669"/>
    <property type="project" value="UniProtKB-KW"/>
</dbReference>
<dbReference type="AlphaFoldDB" id="A0A1R4K5T8"/>
<comment type="subunit">
    <text evidence="2">Forms a heterodimer with MurT.</text>
</comment>
<keyword evidence="2" id="KW-0133">Cell shape</keyword>
<comment type="catalytic activity">
    <reaction evidence="2">
        <text>beta-D-GlcNAc-(1-&gt;4)-Mur2Ac(oyl-L-Ala-gamma-D-Glu-L-Lys-D-Ala-D-Ala)-di-trans,octa-cis-undecaprenyl diphosphate + L-glutamine + ATP + H2O = beta-D-GlcNAc-(1-&gt;4)-Mur2Ac(oyl-L-Ala-D-isoglutaminyl-L-Lys-D-Ala-D-Ala)-di-trans,octa-cis-undecaprenyl diphosphate + L-glutamate + ADP + phosphate + H(+)</text>
        <dbReference type="Rhea" id="RHEA:57928"/>
        <dbReference type="ChEBI" id="CHEBI:15377"/>
        <dbReference type="ChEBI" id="CHEBI:15378"/>
        <dbReference type="ChEBI" id="CHEBI:29985"/>
        <dbReference type="ChEBI" id="CHEBI:30616"/>
        <dbReference type="ChEBI" id="CHEBI:43474"/>
        <dbReference type="ChEBI" id="CHEBI:58359"/>
        <dbReference type="ChEBI" id="CHEBI:60033"/>
        <dbReference type="ChEBI" id="CHEBI:62233"/>
        <dbReference type="ChEBI" id="CHEBI:456216"/>
        <dbReference type="EC" id="6.3.5.13"/>
    </reaction>
</comment>
<dbReference type="EC" id="6.3.5.13" evidence="2"/>
<gene>
    <name evidence="2" type="primary">gatD</name>
    <name evidence="4" type="ORF">FM119_11650</name>
</gene>
<comment type="similarity">
    <text evidence="2">Belongs to the CobB/CobQ family. GatD subfamily.</text>
</comment>
<dbReference type="GO" id="GO:0140282">
    <property type="term" value="F:carbon-nitrogen ligase activity on lipid II"/>
    <property type="evidence" value="ECO:0007669"/>
    <property type="project" value="UniProtKB-UniRule"/>
</dbReference>
<reference evidence="5" key="1">
    <citation type="submission" date="2017-02" db="EMBL/GenBank/DDBJ databases">
        <authorList>
            <person name="Dridi B."/>
        </authorList>
    </citation>
    <scope>NUCLEOTIDE SEQUENCE [LARGE SCALE GENOMIC DNA]</scope>
    <source>
        <strain evidence="5">EB411</strain>
    </source>
</reference>
<comment type="pathway">
    <text evidence="2">Cell wall biogenesis; peptidoglycan biosynthesis.</text>
</comment>
<evidence type="ECO:0000313" key="4">
    <source>
        <dbReference type="EMBL" id="SJN39821.1"/>
    </source>
</evidence>
<keyword evidence="2" id="KW-0573">Peptidoglycan synthesis</keyword>
<feature type="domain" description="CobB/CobQ-like glutamine amidotransferase" evidence="3">
    <location>
        <begin position="44"/>
        <end position="193"/>
    </location>
</feature>
<dbReference type="GO" id="GO:0004359">
    <property type="term" value="F:glutaminase activity"/>
    <property type="evidence" value="ECO:0007669"/>
    <property type="project" value="UniProtKB-UniRule"/>
</dbReference>
<keyword evidence="5" id="KW-1185">Reference proteome</keyword>
<evidence type="ECO:0000313" key="5">
    <source>
        <dbReference type="Proteomes" id="UP000196778"/>
    </source>
</evidence>
<comment type="catalytic activity">
    <reaction evidence="2">
        <text>L-glutamine + H2O = L-glutamate + NH4(+)</text>
        <dbReference type="Rhea" id="RHEA:15889"/>
        <dbReference type="ChEBI" id="CHEBI:15377"/>
        <dbReference type="ChEBI" id="CHEBI:28938"/>
        <dbReference type="ChEBI" id="CHEBI:29985"/>
        <dbReference type="ChEBI" id="CHEBI:58359"/>
        <dbReference type="EC" id="3.5.1.2"/>
    </reaction>
</comment>
<dbReference type="InterPro" id="IPR043702">
    <property type="entry name" value="Lipid_II_synth_GatD"/>
</dbReference>
<dbReference type="InterPro" id="IPR029062">
    <property type="entry name" value="Class_I_gatase-like"/>
</dbReference>
<comment type="function">
    <text evidence="2">The lipid II isoglutaminyl synthase complex catalyzes the formation of alpha-D-isoglutamine in the cell wall lipid II stem peptide. The GatD subunit catalyzes the hydrolysis of glutamine to glutamate and ammonia. The resulting ammonia molecule is channeled to the active site of MurT.</text>
</comment>
<comment type="caution">
    <text evidence="2">Lacks conserved residue(s) required for the propagation of feature annotation.</text>
</comment>
<keyword evidence="2" id="KW-0961">Cell wall biogenesis/degradation</keyword>
<dbReference type="SUPFAM" id="SSF52317">
    <property type="entry name" value="Class I glutamine amidotransferase-like"/>
    <property type="match status" value="1"/>
</dbReference>
<keyword evidence="4" id="KW-0808">Transferase</keyword>
<dbReference type="HAMAP" id="MF_02213">
    <property type="entry name" value="Lipid_II_synth_GatD"/>
    <property type="match status" value="1"/>
</dbReference>
<feature type="binding site" evidence="2">
    <location>
        <position position="127"/>
    </location>
    <ligand>
        <name>substrate</name>
    </ligand>
</feature>
<dbReference type="Pfam" id="PF07685">
    <property type="entry name" value="GATase_3"/>
    <property type="match status" value="1"/>
</dbReference>
<dbReference type="GO" id="GO:0008360">
    <property type="term" value="P:regulation of cell shape"/>
    <property type="evidence" value="ECO:0007669"/>
    <property type="project" value="UniProtKB-KW"/>
</dbReference>
<dbReference type="EC" id="3.5.1.2" evidence="2"/>
<name>A0A1R4K5T8_9MICO</name>
<feature type="active site" evidence="2">
    <location>
        <position position="188"/>
    </location>
</feature>
<protein>
    <recommendedName>
        <fullName evidence="2">Lipid II isoglutaminyl synthase (glutamine-hydrolyzing) subunit GatD</fullName>
        <ecNumber evidence="2">6.3.5.13</ecNumber>
    </recommendedName>
    <alternativeName>
        <fullName evidence="2">Lipid II isoglutaminyl synthase glutaminase subunit</fullName>
        <ecNumber evidence="2">3.5.1.2</ecNumber>
    </alternativeName>
</protein>
<evidence type="ECO:0000256" key="2">
    <source>
        <dbReference type="HAMAP-Rule" id="MF_02213"/>
    </source>
</evidence>